<keyword evidence="7 10" id="KW-1133">Transmembrane helix</keyword>
<evidence type="ECO:0000256" key="4">
    <source>
        <dbReference type="ARBA" id="ARBA00022475"/>
    </source>
</evidence>
<dbReference type="Pfam" id="PF00083">
    <property type="entry name" value="Sugar_tr"/>
    <property type="match status" value="1"/>
</dbReference>
<feature type="transmembrane region" description="Helical" evidence="10">
    <location>
        <begin position="190"/>
        <end position="209"/>
    </location>
</feature>
<feature type="transmembrane region" description="Helical" evidence="10">
    <location>
        <begin position="375"/>
        <end position="400"/>
    </location>
</feature>
<evidence type="ECO:0000313" key="13">
    <source>
        <dbReference type="Proteomes" id="UP000753908"/>
    </source>
</evidence>
<organism evidence="12 13">
    <name type="scientific">Symplocastrum torsivum CPER-KK1</name>
    <dbReference type="NCBI Taxonomy" id="450513"/>
    <lineage>
        <taxon>Bacteria</taxon>
        <taxon>Bacillati</taxon>
        <taxon>Cyanobacteriota</taxon>
        <taxon>Cyanophyceae</taxon>
        <taxon>Oscillatoriophycideae</taxon>
        <taxon>Oscillatoriales</taxon>
        <taxon>Microcoleaceae</taxon>
        <taxon>Symplocastrum</taxon>
    </lineage>
</organism>
<dbReference type="InterPro" id="IPR005828">
    <property type="entry name" value="MFS_sugar_transport-like"/>
</dbReference>
<dbReference type="AlphaFoldDB" id="A0A951PR42"/>
<dbReference type="InterPro" id="IPR003663">
    <property type="entry name" value="Sugar/inositol_transpt"/>
</dbReference>
<evidence type="ECO:0000259" key="11">
    <source>
        <dbReference type="PROSITE" id="PS50850"/>
    </source>
</evidence>
<evidence type="ECO:0000256" key="3">
    <source>
        <dbReference type="ARBA" id="ARBA00022448"/>
    </source>
</evidence>
<dbReference type="EMBL" id="JAHHIF010000060">
    <property type="protein sequence ID" value="MBW4548362.1"/>
    <property type="molecule type" value="Genomic_DNA"/>
</dbReference>
<feature type="transmembrane region" description="Helical" evidence="10">
    <location>
        <begin position="335"/>
        <end position="355"/>
    </location>
</feature>
<sequence>MKSSLPKNPDVFAKPNTSYVILIAGAAALGGFLFGFDTAVINGAVAALQNTFNISSAMTGFAVSSALLGSALGAFIAGPIADRLGRTKTMIVASVMFTLSAIGSGLPFGIWDFMFWRALGGIAVGMASVIAPAYIAEVAPAHLRGRLGSLQQLAIVVGIFVALLCNYFIALGAGGTAEGPFWFGATAWRWMFWSEIPAAVLYGVAALMIPESPRYLVAQGRHREAANVLAKVGGGDVESKVEDIRQTVLTERKPQFSDLLSRRGGLLPIVWIGMALSILQQFVGINVIFYYSSVLWRAVGFSERNSLLITVITSVVNIVTTFIAIATVDKFGRKPLLLLGSIGMTVTLGTLAVVFGNAAIDPATGTPSLPGLSGIIALVAANLYVVFFGFSWGPIVWVLLGEMFNNKIRAAALSVAAGIQWIANFLVSTTFPPLLKTFGLGAAYGIYTIAAAISIFFVAFLVRETKGKELEEM</sequence>
<comment type="caution">
    <text evidence="12">The sequence shown here is derived from an EMBL/GenBank/DDBJ whole genome shotgun (WGS) entry which is preliminary data.</text>
</comment>
<protein>
    <submittedName>
        <fullName evidence="12">Sugar porter family MFS transporter</fullName>
    </submittedName>
</protein>
<feature type="transmembrane region" description="Helical" evidence="10">
    <location>
        <begin position="441"/>
        <end position="462"/>
    </location>
</feature>
<feature type="transmembrane region" description="Helical" evidence="10">
    <location>
        <begin position="114"/>
        <end position="135"/>
    </location>
</feature>
<keyword evidence="4" id="KW-1003">Cell membrane</keyword>
<dbReference type="PANTHER" id="PTHR48023:SF4">
    <property type="entry name" value="D-XYLOSE-PROTON SYMPORTER-LIKE 2"/>
    <property type="match status" value="1"/>
</dbReference>
<reference evidence="12" key="2">
    <citation type="journal article" date="2022" name="Microbiol. Resour. Announc.">
        <title>Metagenome Sequencing to Explore Phylogenomics of Terrestrial Cyanobacteria.</title>
        <authorList>
            <person name="Ward R.D."/>
            <person name="Stajich J.E."/>
            <person name="Johansen J.R."/>
            <person name="Huntemann M."/>
            <person name="Clum A."/>
            <person name="Foster B."/>
            <person name="Foster B."/>
            <person name="Roux S."/>
            <person name="Palaniappan K."/>
            <person name="Varghese N."/>
            <person name="Mukherjee S."/>
            <person name="Reddy T.B.K."/>
            <person name="Daum C."/>
            <person name="Copeland A."/>
            <person name="Chen I.A."/>
            <person name="Ivanova N.N."/>
            <person name="Kyrpides N.C."/>
            <person name="Shapiro N."/>
            <person name="Eloe-Fadrosh E.A."/>
            <person name="Pietrasiak N."/>
        </authorList>
    </citation>
    <scope>NUCLEOTIDE SEQUENCE</scope>
    <source>
        <strain evidence="12">CPER-KK1</strain>
    </source>
</reference>
<dbReference type="Proteomes" id="UP000753908">
    <property type="component" value="Unassembled WGS sequence"/>
</dbReference>
<dbReference type="InterPro" id="IPR047984">
    <property type="entry name" value="XylE-like"/>
</dbReference>
<keyword evidence="6 10" id="KW-0812">Transmembrane</keyword>
<dbReference type="InterPro" id="IPR005829">
    <property type="entry name" value="Sugar_transporter_CS"/>
</dbReference>
<evidence type="ECO:0000256" key="10">
    <source>
        <dbReference type="SAM" id="Phobius"/>
    </source>
</evidence>
<dbReference type="InterPro" id="IPR050820">
    <property type="entry name" value="MFS_Sugar_Transporter"/>
</dbReference>
<feature type="transmembrane region" description="Helical" evidence="10">
    <location>
        <begin position="412"/>
        <end position="435"/>
    </location>
</feature>
<keyword evidence="3 9" id="KW-0813">Transport</keyword>
<evidence type="ECO:0000256" key="9">
    <source>
        <dbReference type="RuleBase" id="RU003346"/>
    </source>
</evidence>
<gene>
    <name evidence="12" type="ORF">KME25_28575</name>
</gene>
<evidence type="ECO:0000256" key="7">
    <source>
        <dbReference type="ARBA" id="ARBA00022989"/>
    </source>
</evidence>
<dbReference type="InterPro" id="IPR036259">
    <property type="entry name" value="MFS_trans_sf"/>
</dbReference>
<comment type="subcellular location">
    <subcellularLocation>
        <location evidence="1">Cell membrane</location>
        <topology evidence="1">Multi-pass membrane protein</topology>
    </subcellularLocation>
</comment>
<feature type="transmembrane region" description="Helical" evidence="10">
    <location>
        <begin position="89"/>
        <end position="108"/>
    </location>
</feature>
<dbReference type="GO" id="GO:0022857">
    <property type="term" value="F:transmembrane transporter activity"/>
    <property type="evidence" value="ECO:0007669"/>
    <property type="project" value="InterPro"/>
</dbReference>
<evidence type="ECO:0000256" key="8">
    <source>
        <dbReference type="ARBA" id="ARBA00023136"/>
    </source>
</evidence>
<dbReference type="Gene3D" id="1.20.1250.20">
    <property type="entry name" value="MFS general substrate transporter like domains"/>
    <property type="match status" value="2"/>
</dbReference>
<evidence type="ECO:0000313" key="12">
    <source>
        <dbReference type="EMBL" id="MBW4548362.1"/>
    </source>
</evidence>
<feature type="transmembrane region" description="Helical" evidence="10">
    <location>
        <begin position="269"/>
        <end position="291"/>
    </location>
</feature>
<evidence type="ECO:0000256" key="1">
    <source>
        <dbReference type="ARBA" id="ARBA00004651"/>
    </source>
</evidence>
<evidence type="ECO:0000256" key="5">
    <source>
        <dbReference type="ARBA" id="ARBA00022597"/>
    </source>
</evidence>
<feature type="domain" description="Major facilitator superfamily (MFS) profile" evidence="11">
    <location>
        <begin position="23"/>
        <end position="466"/>
    </location>
</feature>
<keyword evidence="5" id="KW-0762">Sugar transport</keyword>
<dbReference type="PROSITE" id="PS00217">
    <property type="entry name" value="SUGAR_TRANSPORT_2"/>
    <property type="match status" value="1"/>
</dbReference>
<reference evidence="12" key="1">
    <citation type="submission" date="2021-05" db="EMBL/GenBank/DDBJ databases">
        <authorList>
            <person name="Pietrasiak N."/>
            <person name="Ward R."/>
            <person name="Stajich J.E."/>
            <person name="Kurbessoian T."/>
        </authorList>
    </citation>
    <scope>NUCLEOTIDE SEQUENCE</scope>
    <source>
        <strain evidence="12">CPER-KK1</strain>
    </source>
</reference>
<keyword evidence="8 10" id="KW-0472">Membrane</keyword>
<dbReference type="NCBIfam" id="TIGR00879">
    <property type="entry name" value="SP"/>
    <property type="match status" value="1"/>
</dbReference>
<dbReference type="CDD" id="cd17359">
    <property type="entry name" value="MFS_XylE_like"/>
    <property type="match status" value="1"/>
</dbReference>
<dbReference type="PROSITE" id="PS50850">
    <property type="entry name" value="MFS"/>
    <property type="match status" value="1"/>
</dbReference>
<feature type="transmembrane region" description="Helical" evidence="10">
    <location>
        <begin position="20"/>
        <end position="48"/>
    </location>
</feature>
<accession>A0A951PR42</accession>
<feature type="transmembrane region" description="Helical" evidence="10">
    <location>
        <begin position="54"/>
        <end position="77"/>
    </location>
</feature>
<dbReference type="GO" id="GO:0005886">
    <property type="term" value="C:plasma membrane"/>
    <property type="evidence" value="ECO:0007669"/>
    <property type="project" value="UniProtKB-SubCell"/>
</dbReference>
<proteinExistence type="inferred from homology"/>
<evidence type="ECO:0000256" key="2">
    <source>
        <dbReference type="ARBA" id="ARBA00010992"/>
    </source>
</evidence>
<feature type="transmembrane region" description="Helical" evidence="10">
    <location>
        <begin position="306"/>
        <end position="328"/>
    </location>
</feature>
<dbReference type="FunFam" id="1.20.1250.20:FF:000122">
    <property type="entry name" value="D-xylose transporter XylE"/>
    <property type="match status" value="1"/>
</dbReference>
<dbReference type="InterPro" id="IPR020846">
    <property type="entry name" value="MFS_dom"/>
</dbReference>
<comment type="similarity">
    <text evidence="2 9">Belongs to the major facilitator superfamily. Sugar transporter (TC 2.A.1.1) family.</text>
</comment>
<name>A0A951PR42_9CYAN</name>
<dbReference type="PROSITE" id="PS00216">
    <property type="entry name" value="SUGAR_TRANSPORT_1"/>
    <property type="match status" value="1"/>
</dbReference>
<dbReference type="PANTHER" id="PTHR48023">
    <property type="entry name" value="D-XYLOSE-PROTON SYMPORTER-LIKE 2"/>
    <property type="match status" value="1"/>
</dbReference>
<dbReference type="PRINTS" id="PR00171">
    <property type="entry name" value="SUGRTRNSPORT"/>
</dbReference>
<feature type="transmembrane region" description="Helical" evidence="10">
    <location>
        <begin position="147"/>
        <end position="170"/>
    </location>
</feature>
<dbReference type="SUPFAM" id="SSF103473">
    <property type="entry name" value="MFS general substrate transporter"/>
    <property type="match status" value="1"/>
</dbReference>
<evidence type="ECO:0000256" key="6">
    <source>
        <dbReference type="ARBA" id="ARBA00022692"/>
    </source>
</evidence>